<proteinExistence type="predicted"/>
<dbReference type="Pfam" id="PF00990">
    <property type="entry name" value="GGDEF"/>
    <property type="match status" value="1"/>
</dbReference>
<dbReference type="InterPro" id="IPR013655">
    <property type="entry name" value="PAS_fold_3"/>
</dbReference>
<dbReference type="InterPro" id="IPR029787">
    <property type="entry name" value="Nucleotide_cyclase"/>
</dbReference>
<dbReference type="Gene3D" id="3.30.450.20">
    <property type="entry name" value="PAS domain"/>
    <property type="match status" value="1"/>
</dbReference>
<dbReference type="CDD" id="cd00130">
    <property type="entry name" value="PAS"/>
    <property type="match status" value="1"/>
</dbReference>
<dbReference type="PANTHER" id="PTHR44757">
    <property type="entry name" value="DIGUANYLATE CYCLASE DGCP"/>
    <property type="match status" value="1"/>
</dbReference>
<dbReference type="GO" id="GO:0052621">
    <property type="term" value="F:diguanylate cyclase activity"/>
    <property type="evidence" value="ECO:0007669"/>
    <property type="project" value="UniProtKB-EC"/>
</dbReference>
<dbReference type="SUPFAM" id="SSF55073">
    <property type="entry name" value="Nucleotide cyclase"/>
    <property type="match status" value="1"/>
</dbReference>
<dbReference type="Proteomes" id="UP000713596">
    <property type="component" value="Unassembled WGS sequence"/>
</dbReference>
<dbReference type="InterPro" id="IPR000160">
    <property type="entry name" value="GGDEF_dom"/>
</dbReference>
<gene>
    <name evidence="2" type="ORF">H9882_05115</name>
</gene>
<dbReference type="PANTHER" id="PTHR44757:SF2">
    <property type="entry name" value="BIOFILM ARCHITECTURE MAINTENANCE PROTEIN MBAA"/>
    <property type="match status" value="1"/>
</dbReference>
<accession>A0A948T2M5</accession>
<dbReference type="SMART" id="SM00267">
    <property type="entry name" value="GGDEF"/>
    <property type="match status" value="1"/>
</dbReference>
<organism evidence="2 3">
    <name type="scientific">Candidatus Allofournierella pullistercoris</name>
    <dbReference type="NCBI Taxonomy" id="2838597"/>
    <lineage>
        <taxon>Bacteria</taxon>
        <taxon>Bacillati</taxon>
        <taxon>Bacillota</taxon>
        <taxon>Clostridia</taxon>
        <taxon>Eubacteriales</taxon>
        <taxon>Oscillospiraceae</taxon>
        <taxon>Allofournierella</taxon>
    </lineage>
</organism>
<dbReference type="InterPro" id="IPR035965">
    <property type="entry name" value="PAS-like_dom_sf"/>
</dbReference>
<dbReference type="InterPro" id="IPR052155">
    <property type="entry name" value="Biofilm_reg_signaling"/>
</dbReference>
<dbReference type="Pfam" id="PF08447">
    <property type="entry name" value="PAS_3"/>
    <property type="match status" value="1"/>
</dbReference>
<comment type="caution">
    <text evidence="2">The sequence shown here is derived from an EMBL/GenBank/DDBJ whole genome shotgun (WGS) entry which is preliminary data.</text>
</comment>
<dbReference type="EC" id="2.7.7.65" evidence="2"/>
<feature type="domain" description="GGDEF" evidence="1">
    <location>
        <begin position="269"/>
        <end position="399"/>
    </location>
</feature>
<reference evidence="2" key="1">
    <citation type="journal article" date="2021" name="PeerJ">
        <title>Extensive microbial diversity within the chicken gut microbiome revealed by metagenomics and culture.</title>
        <authorList>
            <person name="Gilroy R."/>
            <person name="Ravi A."/>
            <person name="Getino M."/>
            <person name="Pursley I."/>
            <person name="Horton D.L."/>
            <person name="Alikhan N.F."/>
            <person name="Baker D."/>
            <person name="Gharbi K."/>
            <person name="Hall N."/>
            <person name="Watson M."/>
            <person name="Adriaenssens E.M."/>
            <person name="Foster-Nyarko E."/>
            <person name="Jarju S."/>
            <person name="Secka A."/>
            <person name="Antonio M."/>
            <person name="Oren A."/>
            <person name="Chaudhuri R.R."/>
            <person name="La Ragione R."/>
            <person name="Hildebrand F."/>
            <person name="Pallen M.J."/>
        </authorList>
    </citation>
    <scope>NUCLEOTIDE SEQUENCE</scope>
    <source>
        <strain evidence="2">B5_2728</strain>
    </source>
</reference>
<dbReference type="InterPro" id="IPR000014">
    <property type="entry name" value="PAS"/>
</dbReference>
<dbReference type="PROSITE" id="PS50887">
    <property type="entry name" value="GGDEF"/>
    <property type="match status" value="1"/>
</dbReference>
<reference evidence="2" key="2">
    <citation type="submission" date="2021-04" db="EMBL/GenBank/DDBJ databases">
        <authorList>
            <person name="Gilroy R."/>
        </authorList>
    </citation>
    <scope>NUCLEOTIDE SEQUENCE</scope>
    <source>
        <strain evidence="2">B5_2728</strain>
    </source>
</reference>
<evidence type="ECO:0000259" key="1">
    <source>
        <dbReference type="PROSITE" id="PS50887"/>
    </source>
</evidence>
<dbReference type="CDD" id="cd01949">
    <property type="entry name" value="GGDEF"/>
    <property type="match status" value="1"/>
</dbReference>
<sequence length="399" mass="46267">MMNIIALGEQEKHILNKIHAGVLYCKNDAGSTILYANDYFYSIVGYTREEISTLFQDKFASLVISDVSKILVKVARAIQENVPLDYEFQMRHKDGRILHIHDTAHYDAENNCWYVTIMDVSAMKSIEYERNKLSLYLHHVPDKIIISDSDGQILFKNNPALLPDHFDPKCTNLFEMIEPLVHPDDLYAMRQKLEKEEIFEYETQLQKNGRYVNHDRNRIIPIHDPKTNALHYMHVSMDLLPQGDVLTSFPSRTMFERYYNKVVEHAPHAPLHLGILDVDNFKRINDTYGHHTGDLILKRTARQLATVLSERDYLCRFGGDEFLILLVDYTDKEAKEVLSRIRALTFAPVHLDGYDIQISYSIGVAFNYNRPVEYLQLNKQADEALYTVKKNNKGSLLIV</sequence>
<dbReference type="NCBIfam" id="TIGR00254">
    <property type="entry name" value="GGDEF"/>
    <property type="match status" value="1"/>
</dbReference>
<evidence type="ECO:0000313" key="2">
    <source>
        <dbReference type="EMBL" id="MBU3806255.1"/>
    </source>
</evidence>
<dbReference type="InterPro" id="IPR043128">
    <property type="entry name" value="Rev_trsase/Diguanyl_cyclase"/>
</dbReference>
<name>A0A948T2M5_9FIRM</name>
<evidence type="ECO:0000313" key="3">
    <source>
        <dbReference type="Proteomes" id="UP000713596"/>
    </source>
</evidence>
<keyword evidence="2" id="KW-0808">Transferase</keyword>
<dbReference type="AlphaFoldDB" id="A0A948T2M5"/>
<keyword evidence="2" id="KW-0548">Nucleotidyltransferase</keyword>
<dbReference type="EMBL" id="JAHLFP010000039">
    <property type="protein sequence ID" value="MBU3806255.1"/>
    <property type="molecule type" value="Genomic_DNA"/>
</dbReference>
<dbReference type="SUPFAM" id="SSF55785">
    <property type="entry name" value="PYP-like sensor domain (PAS domain)"/>
    <property type="match status" value="2"/>
</dbReference>
<protein>
    <submittedName>
        <fullName evidence="2">Diguanylate cyclase</fullName>
        <ecNumber evidence="2">2.7.7.65</ecNumber>
    </submittedName>
</protein>
<dbReference type="Gene3D" id="3.30.70.270">
    <property type="match status" value="1"/>
</dbReference>
<dbReference type="NCBIfam" id="TIGR00229">
    <property type="entry name" value="sensory_box"/>
    <property type="match status" value="1"/>
</dbReference>